<dbReference type="FunFam" id="3.40.50.300:FF:000057">
    <property type="entry name" value="GTPase Der"/>
    <property type="match status" value="1"/>
</dbReference>
<dbReference type="Gene3D" id="3.30.300.20">
    <property type="match status" value="1"/>
</dbReference>
<dbReference type="GO" id="GO:0043022">
    <property type="term" value="F:ribosome binding"/>
    <property type="evidence" value="ECO:0007669"/>
    <property type="project" value="TreeGrafter"/>
</dbReference>
<dbReference type="InterPro" id="IPR027417">
    <property type="entry name" value="P-loop_NTPase"/>
</dbReference>
<comment type="subunit">
    <text evidence="9">Associates with the 50S ribosomal subunit.</text>
</comment>
<dbReference type="HAMAP" id="MF_00195">
    <property type="entry name" value="GTPase_Der"/>
    <property type="match status" value="1"/>
</dbReference>
<dbReference type="NCBIfam" id="TIGR00231">
    <property type="entry name" value="small_GTP"/>
    <property type="match status" value="2"/>
</dbReference>
<dbReference type="EMBL" id="JACEOL010000066">
    <property type="protein sequence ID" value="MBA4603702.1"/>
    <property type="molecule type" value="Genomic_DNA"/>
</dbReference>
<dbReference type="InterPro" id="IPR006073">
    <property type="entry name" value="GTP-bd"/>
</dbReference>
<evidence type="ECO:0000256" key="2">
    <source>
        <dbReference type="ARBA" id="ARBA00020953"/>
    </source>
</evidence>
<dbReference type="PANTHER" id="PTHR43834">
    <property type="entry name" value="GTPASE DER"/>
    <property type="match status" value="1"/>
</dbReference>
<evidence type="ECO:0000256" key="7">
    <source>
        <dbReference type="ARBA" id="ARBA00032345"/>
    </source>
</evidence>
<dbReference type="PIRSF" id="PIRSF006485">
    <property type="entry name" value="GTP-binding_EngA"/>
    <property type="match status" value="1"/>
</dbReference>
<dbReference type="InterPro" id="IPR016484">
    <property type="entry name" value="GTPase_Der"/>
</dbReference>
<keyword evidence="5 9" id="KW-0547">Nucleotide-binding</keyword>
<evidence type="ECO:0000256" key="4">
    <source>
        <dbReference type="ARBA" id="ARBA00022737"/>
    </source>
</evidence>
<evidence type="ECO:0000313" key="13">
    <source>
        <dbReference type="EMBL" id="MBA4603702.1"/>
    </source>
</evidence>
<evidence type="ECO:0000256" key="11">
    <source>
        <dbReference type="RuleBase" id="RU004481"/>
    </source>
</evidence>
<dbReference type="RefSeq" id="WP_181742177.1">
    <property type="nucleotide sequence ID" value="NZ_JACEOL010000066.1"/>
</dbReference>
<dbReference type="CDD" id="cd01894">
    <property type="entry name" value="EngA1"/>
    <property type="match status" value="1"/>
</dbReference>
<protein>
    <recommendedName>
        <fullName evidence="2 9">GTPase Der</fullName>
    </recommendedName>
    <alternativeName>
        <fullName evidence="7 9">GTP-binding protein EngA</fullName>
    </alternativeName>
</protein>
<keyword evidence="6 9" id="KW-0342">GTP-binding</keyword>
<feature type="binding site" evidence="9">
    <location>
        <begin position="295"/>
        <end position="298"/>
    </location>
    <ligand>
        <name>GTP</name>
        <dbReference type="ChEBI" id="CHEBI:37565"/>
        <label>2</label>
    </ligand>
</feature>
<evidence type="ECO:0000259" key="12">
    <source>
        <dbReference type="PROSITE" id="PS51712"/>
    </source>
</evidence>
<comment type="caution">
    <text evidence="13">The sequence shown here is derived from an EMBL/GenBank/DDBJ whole genome shotgun (WGS) entry which is preliminary data.</text>
</comment>
<evidence type="ECO:0000256" key="5">
    <source>
        <dbReference type="ARBA" id="ARBA00022741"/>
    </source>
</evidence>
<feature type="binding site" evidence="9">
    <location>
        <begin position="120"/>
        <end position="123"/>
    </location>
    <ligand>
        <name>GTP</name>
        <dbReference type="ChEBI" id="CHEBI:37565"/>
        <label>1</label>
    </ligand>
</feature>
<dbReference type="InterPro" id="IPR005225">
    <property type="entry name" value="Small_GTP-bd"/>
</dbReference>
<keyword evidence="3 9" id="KW-0690">Ribosome biogenesis</keyword>
<dbReference type="AlphaFoldDB" id="A0A7W1XUU7"/>
<feature type="domain" description="EngA-type G" evidence="12">
    <location>
        <begin position="177"/>
        <end position="352"/>
    </location>
</feature>
<accession>A0A7W1XUU7</accession>
<proteinExistence type="inferred from homology"/>
<dbReference type="Gene3D" id="3.40.50.300">
    <property type="entry name" value="P-loop containing nucleotide triphosphate hydrolases"/>
    <property type="match status" value="2"/>
</dbReference>
<dbReference type="PRINTS" id="PR00326">
    <property type="entry name" value="GTP1OBG"/>
</dbReference>
<reference evidence="13 14" key="1">
    <citation type="submission" date="2020-07" db="EMBL/GenBank/DDBJ databases">
        <title>Thermoactinomyces phylogeny.</title>
        <authorList>
            <person name="Dunlap C."/>
        </authorList>
    </citation>
    <scope>NUCLEOTIDE SEQUENCE [LARGE SCALE GENOMIC DNA]</scope>
    <source>
        <strain evidence="13 14">AMNI-1</strain>
    </source>
</reference>
<evidence type="ECO:0000256" key="3">
    <source>
        <dbReference type="ARBA" id="ARBA00022517"/>
    </source>
</evidence>
<sequence length="445" mass="50233">MSLPVVAIVGRPNVGKSTIFNRLAGERIAIVEDKPGITRDRIYSSCEWNGRQFHLIDTGGVEFGEKNEIIEHIRKQAELAIDEADVILFVTDGRQGVTPTDEEIAHWLYRSNKPVILMVNKIDDVKHIENAYEFYQLGFEQVIPVSSIHGTGTGDMLDAVVSLFPEQTDVQYDEDTIRVSLIGRPNVGKSSLVNAILGEERVIVSPTAGTTRDAVDTPFQYDGQSFVLIDTAGIRKRGKVYESVEKYSVIRALRAIERSDVCLIVIDGERGIAEQDKRIAGYAHEAGRAAVFIVNKWDAVEKNEKTMDQFRQKIRDSFQFMHYAPILFVSAKTGKRIQRILPKVEEVAEQHAMRVPTSVLNQVIQDAMVTTPPPSEKGRRFRVQYITQVAVKPPTMVLFVNDPDIAHFSYLRYLENQLRQAFPFHGTPLKIKLRKKVNQSRAGRD</sequence>
<feature type="binding site" evidence="9">
    <location>
        <begin position="10"/>
        <end position="17"/>
    </location>
    <ligand>
        <name>GTP</name>
        <dbReference type="ChEBI" id="CHEBI:37565"/>
        <label>1</label>
    </ligand>
</feature>
<dbReference type="GO" id="GO:0005525">
    <property type="term" value="F:GTP binding"/>
    <property type="evidence" value="ECO:0007669"/>
    <property type="project" value="UniProtKB-UniRule"/>
</dbReference>
<gene>
    <name evidence="9 13" type="primary">der</name>
    <name evidence="13" type="ORF">H2C83_15650</name>
</gene>
<dbReference type="FunFam" id="3.30.300.20:FF:000004">
    <property type="entry name" value="GTPase Der"/>
    <property type="match status" value="1"/>
</dbReference>
<dbReference type="PANTHER" id="PTHR43834:SF6">
    <property type="entry name" value="GTPASE DER"/>
    <property type="match status" value="1"/>
</dbReference>
<evidence type="ECO:0000256" key="8">
    <source>
        <dbReference type="ARBA" id="ARBA00053470"/>
    </source>
</evidence>
<evidence type="ECO:0000256" key="10">
    <source>
        <dbReference type="PROSITE-ProRule" id="PRU01049"/>
    </source>
</evidence>
<organism evidence="13 14">
    <name type="scientific">Thermoactinomyces mirandus</name>
    <dbReference type="NCBI Taxonomy" id="2756294"/>
    <lineage>
        <taxon>Bacteria</taxon>
        <taxon>Bacillati</taxon>
        <taxon>Bacillota</taxon>
        <taxon>Bacilli</taxon>
        <taxon>Bacillales</taxon>
        <taxon>Thermoactinomycetaceae</taxon>
        <taxon>Thermoactinomyces</taxon>
    </lineage>
</organism>
<dbReference type="GO" id="GO:0042254">
    <property type="term" value="P:ribosome biogenesis"/>
    <property type="evidence" value="ECO:0007669"/>
    <property type="project" value="UniProtKB-KW"/>
</dbReference>
<dbReference type="Pfam" id="PF14714">
    <property type="entry name" value="KH_dom-like"/>
    <property type="match status" value="1"/>
</dbReference>
<dbReference type="PROSITE" id="PS51712">
    <property type="entry name" value="G_ENGA"/>
    <property type="match status" value="2"/>
</dbReference>
<dbReference type="Proteomes" id="UP000538292">
    <property type="component" value="Unassembled WGS sequence"/>
</dbReference>
<dbReference type="NCBIfam" id="TIGR03594">
    <property type="entry name" value="GTPase_EngA"/>
    <property type="match status" value="1"/>
</dbReference>
<feature type="domain" description="EngA-type G" evidence="12">
    <location>
        <begin position="4"/>
        <end position="168"/>
    </location>
</feature>
<feature type="binding site" evidence="9">
    <location>
        <begin position="183"/>
        <end position="190"/>
    </location>
    <ligand>
        <name>GTP</name>
        <dbReference type="ChEBI" id="CHEBI:37565"/>
        <label>2</label>
    </ligand>
</feature>
<keyword evidence="14" id="KW-1185">Reference proteome</keyword>
<dbReference type="InterPro" id="IPR031166">
    <property type="entry name" value="G_ENGA"/>
</dbReference>
<evidence type="ECO:0000256" key="9">
    <source>
        <dbReference type="HAMAP-Rule" id="MF_00195"/>
    </source>
</evidence>
<feature type="binding site" evidence="9">
    <location>
        <begin position="57"/>
        <end position="61"/>
    </location>
    <ligand>
        <name>GTP</name>
        <dbReference type="ChEBI" id="CHEBI:37565"/>
        <label>1</label>
    </ligand>
</feature>
<evidence type="ECO:0000256" key="6">
    <source>
        <dbReference type="ARBA" id="ARBA00023134"/>
    </source>
</evidence>
<dbReference type="CDD" id="cd01895">
    <property type="entry name" value="EngA2"/>
    <property type="match status" value="1"/>
</dbReference>
<comment type="function">
    <text evidence="8 9 11">GTPase that plays an essential role in the late steps of ribosome biogenesis.</text>
</comment>
<dbReference type="InterPro" id="IPR015946">
    <property type="entry name" value="KH_dom-like_a/b"/>
</dbReference>
<name>A0A7W1XUU7_9BACL</name>
<evidence type="ECO:0000256" key="1">
    <source>
        <dbReference type="ARBA" id="ARBA00008279"/>
    </source>
</evidence>
<dbReference type="Pfam" id="PF01926">
    <property type="entry name" value="MMR_HSR1"/>
    <property type="match status" value="2"/>
</dbReference>
<dbReference type="FunFam" id="3.40.50.300:FF:000040">
    <property type="entry name" value="GTPase Der"/>
    <property type="match status" value="1"/>
</dbReference>
<dbReference type="SUPFAM" id="SSF52540">
    <property type="entry name" value="P-loop containing nucleoside triphosphate hydrolases"/>
    <property type="match status" value="2"/>
</dbReference>
<feature type="binding site" evidence="9">
    <location>
        <begin position="230"/>
        <end position="234"/>
    </location>
    <ligand>
        <name>GTP</name>
        <dbReference type="ChEBI" id="CHEBI:37565"/>
        <label>2</label>
    </ligand>
</feature>
<keyword evidence="4 11" id="KW-0677">Repeat</keyword>
<evidence type="ECO:0000313" key="14">
    <source>
        <dbReference type="Proteomes" id="UP000538292"/>
    </source>
</evidence>
<comment type="similarity">
    <text evidence="1 9 10 11">Belongs to the TRAFAC class TrmE-Era-EngA-EngB-Septin-like GTPase superfamily. EngA (Der) GTPase family.</text>
</comment>
<dbReference type="InterPro" id="IPR032859">
    <property type="entry name" value="KH_dom-like"/>
</dbReference>